<feature type="domain" description="Radical SAM core" evidence="9">
    <location>
        <begin position="180"/>
        <end position="405"/>
    </location>
</feature>
<keyword evidence="2" id="KW-0489">Methyltransferase</keyword>
<evidence type="ECO:0000259" key="8">
    <source>
        <dbReference type="PROSITE" id="PS51332"/>
    </source>
</evidence>
<dbReference type="Gene3D" id="3.40.50.280">
    <property type="entry name" value="Cobalamin-binding domain"/>
    <property type="match status" value="1"/>
</dbReference>
<evidence type="ECO:0000256" key="1">
    <source>
        <dbReference type="ARBA" id="ARBA00001966"/>
    </source>
</evidence>
<dbReference type="InterPro" id="IPR036724">
    <property type="entry name" value="Cobalamin-bd_sf"/>
</dbReference>
<keyword evidence="5" id="KW-0479">Metal-binding</keyword>
<keyword evidence="7" id="KW-0411">Iron-sulfur</keyword>
<dbReference type="SMART" id="SM00729">
    <property type="entry name" value="Elp3"/>
    <property type="match status" value="1"/>
</dbReference>
<evidence type="ECO:0000256" key="5">
    <source>
        <dbReference type="ARBA" id="ARBA00022723"/>
    </source>
</evidence>
<protein>
    <submittedName>
        <fullName evidence="10">Uncharacterized protein</fullName>
    </submittedName>
</protein>
<dbReference type="SUPFAM" id="SSF102114">
    <property type="entry name" value="Radical SAM enzymes"/>
    <property type="match status" value="1"/>
</dbReference>
<keyword evidence="3" id="KW-0808">Transferase</keyword>
<comment type="caution">
    <text evidence="10">The sequence shown here is derived from an EMBL/GenBank/DDBJ whole genome shotgun (WGS) entry which is preliminary data.</text>
</comment>
<dbReference type="SFLD" id="SFLDG01123">
    <property type="entry name" value="methyltransferase_(Class_B)"/>
    <property type="match status" value="1"/>
</dbReference>
<dbReference type="Pfam" id="PF02310">
    <property type="entry name" value="B12-binding"/>
    <property type="match status" value="1"/>
</dbReference>
<sequence>MKVVLVAPPIPTITTSNSPSVGLAYLAAVLLQLGAEVEIISSAAEGLDAKATAAKVLSARPDILGFSISTPAVNNSLKIIKDIISKNNGIKIIVGGPHPTLFPDEFLDHGADVVVRGEGEKTFAVLYTAFEGGGSLAAINGISYKNEGRTVHRSDQELIANLDSLPFPVWELFHLERFKNDFRKNVFILPIVSSRGCPACCAFCYKGIFGSRFRARSPQNVVAEINYLIDRFRIEEFAIIDDNFTAEPKRAIAICDLIMAKKIKIPWSLPAGIRVPNVSLELLKKLKAAGCYRVALGVESGNQQILNSINKGITLEQVRKAVKLFKEAGLESVANYMIGNLEETEAAVEQTIKLAIELDTDYVQFAKAIPYPGTKMYEQLKKEGRIIAGSWDNYDPFLNSKPIFRHKNLTNNQINAKYREAYRRFYFRPSYLLKRLMRIRSLEDLGLVRNGLKLFRNILNKDSK</sequence>
<comment type="cofactor">
    <cofactor evidence="1">
        <name>[4Fe-4S] cluster</name>
        <dbReference type="ChEBI" id="CHEBI:49883"/>
    </cofactor>
</comment>
<dbReference type="InterPro" id="IPR058240">
    <property type="entry name" value="rSAM_sf"/>
</dbReference>
<feature type="domain" description="B12-binding" evidence="8">
    <location>
        <begin position="1"/>
        <end position="137"/>
    </location>
</feature>
<dbReference type="CDD" id="cd02068">
    <property type="entry name" value="radical_SAM_B12_BD"/>
    <property type="match status" value="1"/>
</dbReference>
<evidence type="ECO:0000259" key="9">
    <source>
        <dbReference type="PROSITE" id="PS51918"/>
    </source>
</evidence>
<dbReference type="CDD" id="cd01335">
    <property type="entry name" value="Radical_SAM"/>
    <property type="match status" value="1"/>
</dbReference>
<dbReference type="Gene3D" id="3.80.30.20">
    <property type="entry name" value="tm_1862 like domain"/>
    <property type="match status" value="1"/>
</dbReference>
<reference evidence="10 11" key="1">
    <citation type="journal article" date="2016" name="Nat. Commun.">
        <title>Thousands of microbial genomes shed light on interconnected biogeochemical processes in an aquifer system.</title>
        <authorList>
            <person name="Anantharaman K."/>
            <person name="Brown C.T."/>
            <person name="Hug L.A."/>
            <person name="Sharon I."/>
            <person name="Castelle C.J."/>
            <person name="Probst A.J."/>
            <person name="Thomas B.C."/>
            <person name="Singh A."/>
            <person name="Wilkins M.J."/>
            <person name="Karaoz U."/>
            <person name="Brodie E.L."/>
            <person name="Williams K.H."/>
            <person name="Hubbard S.S."/>
            <person name="Banfield J.F."/>
        </authorList>
    </citation>
    <scope>NUCLEOTIDE SEQUENCE [LARGE SCALE GENOMIC DNA]</scope>
</reference>
<dbReference type="InterPro" id="IPR007197">
    <property type="entry name" value="rSAM"/>
</dbReference>
<dbReference type="InterPro" id="IPR006638">
    <property type="entry name" value="Elp3/MiaA/NifB-like_rSAM"/>
</dbReference>
<dbReference type="InterPro" id="IPR006158">
    <property type="entry name" value="Cobalamin-bd"/>
</dbReference>
<keyword evidence="4" id="KW-0949">S-adenosyl-L-methionine</keyword>
<dbReference type="Pfam" id="PF04055">
    <property type="entry name" value="Radical_SAM"/>
    <property type="match status" value="1"/>
</dbReference>
<dbReference type="AlphaFoldDB" id="A0A1F4U3C4"/>
<dbReference type="SFLD" id="SFLDS00029">
    <property type="entry name" value="Radical_SAM"/>
    <property type="match status" value="1"/>
</dbReference>
<gene>
    <name evidence="10" type="ORF">A2438_07955</name>
</gene>
<name>A0A1F4U3C4_UNCSA</name>
<dbReference type="SFLD" id="SFLDG01082">
    <property type="entry name" value="B12-binding_domain_containing"/>
    <property type="match status" value="1"/>
</dbReference>
<dbReference type="GO" id="GO:0031419">
    <property type="term" value="F:cobalamin binding"/>
    <property type="evidence" value="ECO:0007669"/>
    <property type="project" value="InterPro"/>
</dbReference>
<evidence type="ECO:0000313" key="10">
    <source>
        <dbReference type="EMBL" id="OGC39478.1"/>
    </source>
</evidence>
<dbReference type="InterPro" id="IPR034466">
    <property type="entry name" value="Methyltransferase_Class_B"/>
</dbReference>
<dbReference type="PROSITE" id="PS51918">
    <property type="entry name" value="RADICAL_SAM"/>
    <property type="match status" value="1"/>
</dbReference>
<dbReference type="PANTHER" id="PTHR43409">
    <property type="entry name" value="ANAEROBIC MAGNESIUM-PROTOPORPHYRIN IX MONOMETHYL ESTER CYCLASE-RELATED"/>
    <property type="match status" value="1"/>
</dbReference>
<dbReference type="PANTHER" id="PTHR43409:SF7">
    <property type="entry name" value="BLL1977 PROTEIN"/>
    <property type="match status" value="1"/>
</dbReference>
<evidence type="ECO:0000256" key="7">
    <source>
        <dbReference type="ARBA" id="ARBA00023014"/>
    </source>
</evidence>
<evidence type="ECO:0000256" key="6">
    <source>
        <dbReference type="ARBA" id="ARBA00023004"/>
    </source>
</evidence>
<dbReference type="InterPro" id="IPR023404">
    <property type="entry name" value="rSAM_horseshoe"/>
</dbReference>
<evidence type="ECO:0000256" key="2">
    <source>
        <dbReference type="ARBA" id="ARBA00022603"/>
    </source>
</evidence>
<evidence type="ECO:0000256" key="3">
    <source>
        <dbReference type="ARBA" id="ARBA00022679"/>
    </source>
</evidence>
<dbReference type="GO" id="GO:0051539">
    <property type="term" value="F:4 iron, 4 sulfur cluster binding"/>
    <property type="evidence" value="ECO:0007669"/>
    <property type="project" value="UniProtKB-KW"/>
</dbReference>
<evidence type="ECO:0000313" key="11">
    <source>
        <dbReference type="Proteomes" id="UP000179242"/>
    </source>
</evidence>
<keyword evidence="6" id="KW-0408">Iron</keyword>
<proteinExistence type="predicted"/>
<dbReference type="Proteomes" id="UP000179242">
    <property type="component" value="Unassembled WGS sequence"/>
</dbReference>
<dbReference type="EMBL" id="MEUJ01000008">
    <property type="protein sequence ID" value="OGC39478.1"/>
    <property type="molecule type" value="Genomic_DNA"/>
</dbReference>
<evidence type="ECO:0000256" key="4">
    <source>
        <dbReference type="ARBA" id="ARBA00022691"/>
    </source>
</evidence>
<dbReference type="PROSITE" id="PS51332">
    <property type="entry name" value="B12_BINDING"/>
    <property type="match status" value="1"/>
</dbReference>
<accession>A0A1F4U3C4</accession>
<dbReference type="GO" id="GO:0046872">
    <property type="term" value="F:metal ion binding"/>
    <property type="evidence" value="ECO:0007669"/>
    <property type="project" value="UniProtKB-KW"/>
</dbReference>
<dbReference type="GO" id="GO:0003824">
    <property type="term" value="F:catalytic activity"/>
    <property type="evidence" value="ECO:0007669"/>
    <property type="project" value="InterPro"/>
</dbReference>
<organism evidence="10 11">
    <name type="scientific">candidate division WOR-1 bacterium RIFOXYC2_FULL_46_14</name>
    <dbReference type="NCBI Taxonomy" id="1802587"/>
    <lineage>
        <taxon>Bacteria</taxon>
        <taxon>Bacillati</taxon>
        <taxon>Saganbacteria</taxon>
    </lineage>
</organism>
<dbReference type="SUPFAM" id="SSF52242">
    <property type="entry name" value="Cobalamin (vitamin B12)-binding domain"/>
    <property type="match status" value="1"/>
</dbReference>
<dbReference type="InterPro" id="IPR051198">
    <property type="entry name" value="BchE-like"/>
</dbReference>